<reference evidence="3" key="1">
    <citation type="submission" date="2021-06" db="EMBL/GenBank/DDBJ databases">
        <title>Comparative genomics, transcriptomics and evolutionary studies reveal genomic signatures of adaptation to plant cell wall in hemibiotrophic fungi.</title>
        <authorList>
            <consortium name="DOE Joint Genome Institute"/>
            <person name="Baroncelli R."/>
            <person name="Diaz J.F."/>
            <person name="Benocci T."/>
            <person name="Peng M."/>
            <person name="Battaglia E."/>
            <person name="Haridas S."/>
            <person name="Andreopoulos W."/>
            <person name="Labutti K."/>
            <person name="Pangilinan J."/>
            <person name="Floch G.L."/>
            <person name="Makela M.R."/>
            <person name="Henrissat B."/>
            <person name="Grigoriev I.V."/>
            <person name="Crouch J.A."/>
            <person name="De Vries R.P."/>
            <person name="Sukno S.A."/>
            <person name="Thon M.R."/>
        </authorList>
    </citation>
    <scope>NUCLEOTIDE SEQUENCE</scope>
    <source>
        <strain evidence="3">CBS 125086</strain>
    </source>
</reference>
<keyword evidence="2" id="KW-1133">Transmembrane helix</keyword>
<evidence type="ECO:0000256" key="1">
    <source>
        <dbReference type="SAM" id="MobiDB-lite"/>
    </source>
</evidence>
<sequence length="164" mass="18065">MDEFSQVCGAACITGPQWPSRVFSFSSPSPVILALLFSFYFFYFSLTCSSSSPPCPNRLMVPIGLADRRGIELSELENSSPPPLFRPGGLGDHLPASIRTILVCRLWSIGLSTHVWFETSRRITINLEQINSRVAEAKSQSRFDGVEGAKGGDEQETFEADKCP</sequence>
<dbReference type="Proteomes" id="UP001230504">
    <property type="component" value="Unassembled WGS sequence"/>
</dbReference>
<dbReference type="RefSeq" id="XP_060410978.1">
    <property type="nucleotide sequence ID" value="XM_060558536.1"/>
</dbReference>
<evidence type="ECO:0000313" key="4">
    <source>
        <dbReference type="Proteomes" id="UP001230504"/>
    </source>
</evidence>
<comment type="caution">
    <text evidence="3">The sequence shown here is derived from an EMBL/GenBank/DDBJ whole genome shotgun (WGS) entry which is preliminary data.</text>
</comment>
<keyword evidence="2" id="KW-0472">Membrane</keyword>
<gene>
    <name evidence="3" type="ORF">LY79DRAFT_563209</name>
</gene>
<organism evidence="3 4">
    <name type="scientific">Colletotrichum navitas</name>
    <dbReference type="NCBI Taxonomy" id="681940"/>
    <lineage>
        <taxon>Eukaryota</taxon>
        <taxon>Fungi</taxon>
        <taxon>Dikarya</taxon>
        <taxon>Ascomycota</taxon>
        <taxon>Pezizomycotina</taxon>
        <taxon>Sordariomycetes</taxon>
        <taxon>Hypocreomycetidae</taxon>
        <taxon>Glomerellales</taxon>
        <taxon>Glomerellaceae</taxon>
        <taxon>Colletotrichum</taxon>
        <taxon>Colletotrichum graminicola species complex</taxon>
    </lineage>
</organism>
<dbReference type="EMBL" id="JAHLJV010000061">
    <property type="protein sequence ID" value="KAK1579890.1"/>
    <property type="molecule type" value="Genomic_DNA"/>
</dbReference>
<protein>
    <submittedName>
        <fullName evidence="3">Uncharacterized protein</fullName>
    </submittedName>
</protein>
<keyword evidence="4" id="KW-1185">Reference proteome</keyword>
<name>A0AAD8V039_9PEZI</name>
<dbReference type="AlphaFoldDB" id="A0AAD8V039"/>
<keyword evidence="2" id="KW-0812">Transmembrane</keyword>
<evidence type="ECO:0000256" key="2">
    <source>
        <dbReference type="SAM" id="Phobius"/>
    </source>
</evidence>
<evidence type="ECO:0000313" key="3">
    <source>
        <dbReference type="EMBL" id="KAK1579890.1"/>
    </source>
</evidence>
<feature type="transmembrane region" description="Helical" evidence="2">
    <location>
        <begin position="31"/>
        <end position="50"/>
    </location>
</feature>
<feature type="region of interest" description="Disordered" evidence="1">
    <location>
        <begin position="139"/>
        <end position="164"/>
    </location>
</feature>
<dbReference type="GeneID" id="85442776"/>
<proteinExistence type="predicted"/>
<accession>A0AAD8V039</accession>